<evidence type="ECO:0000313" key="5">
    <source>
        <dbReference type="EMBL" id="HJC64408.1"/>
    </source>
</evidence>
<dbReference type="GO" id="GO:0043565">
    <property type="term" value="F:sequence-specific DNA binding"/>
    <property type="evidence" value="ECO:0007669"/>
    <property type="project" value="InterPro"/>
</dbReference>
<dbReference type="InterPro" id="IPR009057">
    <property type="entry name" value="Homeodomain-like_sf"/>
</dbReference>
<dbReference type="Pfam" id="PF12833">
    <property type="entry name" value="HTH_18"/>
    <property type="match status" value="1"/>
</dbReference>
<gene>
    <name evidence="5" type="ORF">H9753_12455</name>
</gene>
<dbReference type="Pfam" id="PF02311">
    <property type="entry name" value="AraC_binding"/>
    <property type="match status" value="1"/>
</dbReference>
<dbReference type="InterPro" id="IPR037923">
    <property type="entry name" value="HTH-like"/>
</dbReference>
<evidence type="ECO:0000256" key="1">
    <source>
        <dbReference type="ARBA" id="ARBA00023015"/>
    </source>
</evidence>
<dbReference type="Proteomes" id="UP000823886">
    <property type="component" value="Unassembled WGS sequence"/>
</dbReference>
<reference evidence="5" key="1">
    <citation type="journal article" date="2021" name="PeerJ">
        <title>Extensive microbial diversity within the chicken gut microbiome revealed by metagenomics and culture.</title>
        <authorList>
            <person name="Gilroy R."/>
            <person name="Ravi A."/>
            <person name="Getino M."/>
            <person name="Pursley I."/>
            <person name="Horton D.L."/>
            <person name="Alikhan N.F."/>
            <person name="Baker D."/>
            <person name="Gharbi K."/>
            <person name="Hall N."/>
            <person name="Watson M."/>
            <person name="Adriaenssens E.M."/>
            <person name="Foster-Nyarko E."/>
            <person name="Jarju S."/>
            <person name="Secka A."/>
            <person name="Antonio M."/>
            <person name="Oren A."/>
            <person name="Chaudhuri R.R."/>
            <person name="La Ragione R."/>
            <person name="Hildebrand F."/>
            <person name="Pallen M.J."/>
        </authorList>
    </citation>
    <scope>NUCLEOTIDE SEQUENCE</scope>
    <source>
        <strain evidence="5">ChiBcec2-3848</strain>
    </source>
</reference>
<dbReference type="InterPro" id="IPR003313">
    <property type="entry name" value="AraC-bd"/>
</dbReference>
<dbReference type="InterPro" id="IPR018062">
    <property type="entry name" value="HTH_AraC-typ_CS"/>
</dbReference>
<dbReference type="PANTHER" id="PTHR43280:SF2">
    <property type="entry name" value="HTH-TYPE TRANSCRIPTIONAL REGULATOR EXSA"/>
    <property type="match status" value="1"/>
</dbReference>
<evidence type="ECO:0000259" key="4">
    <source>
        <dbReference type="PROSITE" id="PS01124"/>
    </source>
</evidence>
<evidence type="ECO:0000256" key="3">
    <source>
        <dbReference type="ARBA" id="ARBA00023163"/>
    </source>
</evidence>
<dbReference type="Gene3D" id="1.10.10.60">
    <property type="entry name" value="Homeodomain-like"/>
    <property type="match status" value="2"/>
</dbReference>
<keyword evidence="1" id="KW-0805">Transcription regulation</keyword>
<reference evidence="5" key="2">
    <citation type="submission" date="2021-04" db="EMBL/GenBank/DDBJ databases">
        <authorList>
            <person name="Gilroy R."/>
        </authorList>
    </citation>
    <scope>NUCLEOTIDE SEQUENCE</scope>
    <source>
        <strain evidence="5">ChiBcec2-3848</strain>
    </source>
</reference>
<dbReference type="PROSITE" id="PS01124">
    <property type="entry name" value="HTH_ARAC_FAMILY_2"/>
    <property type="match status" value="1"/>
</dbReference>
<dbReference type="InterPro" id="IPR020449">
    <property type="entry name" value="Tscrpt_reg_AraC-type_HTH"/>
</dbReference>
<name>A0A9D2TD67_9FIRM</name>
<evidence type="ECO:0000256" key="2">
    <source>
        <dbReference type="ARBA" id="ARBA00023125"/>
    </source>
</evidence>
<dbReference type="PROSITE" id="PS00041">
    <property type="entry name" value="HTH_ARAC_FAMILY_1"/>
    <property type="match status" value="1"/>
</dbReference>
<sequence>MIWKDTNQKLGEYFQDGALPAVLSVDRRHYDEKKYKFLMHGHENFCEITYVYQGAGIYRQGMDTCPAAAGDLLLYNAGGLHVTQPLNESGVSYYSIGIANLKKKGMPLNHLYRAQDGCRIPAGRYRQDVENICEEMYRLSEGRQKNRGTELTVQLLGAALIVLLDALAERRQEKEKKGVQGDTRVKDYLDRHYTEDLSLGSVAAGLGYSETHLSHFFKRTYGESPMKYVRNRRLSEAQLLLHSTDLQVSRIAAKVGYENTSYFVTLFSKVVGMTPAKYREYVKKDVHRL</sequence>
<feature type="domain" description="HTH araC/xylS-type" evidence="4">
    <location>
        <begin position="183"/>
        <end position="281"/>
    </location>
</feature>
<proteinExistence type="predicted"/>
<dbReference type="EMBL" id="DWVZ01000167">
    <property type="protein sequence ID" value="HJC64408.1"/>
    <property type="molecule type" value="Genomic_DNA"/>
</dbReference>
<dbReference type="PANTHER" id="PTHR43280">
    <property type="entry name" value="ARAC-FAMILY TRANSCRIPTIONAL REGULATOR"/>
    <property type="match status" value="1"/>
</dbReference>
<evidence type="ECO:0000313" key="6">
    <source>
        <dbReference type="Proteomes" id="UP000823886"/>
    </source>
</evidence>
<protein>
    <submittedName>
        <fullName evidence="5">AraC family transcriptional regulator</fullName>
    </submittedName>
</protein>
<organism evidence="5 6">
    <name type="scientific">Candidatus Blautia merdavium</name>
    <dbReference type="NCBI Taxonomy" id="2838494"/>
    <lineage>
        <taxon>Bacteria</taxon>
        <taxon>Bacillati</taxon>
        <taxon>Bacillota</taxon>
        <taxon>Clostridia</taxon>
        <taxon>Lachnospirales</taxon>
        <taxon>Lachnospiraceae</taxon>
        <taxon>Blautia</taxon>
    </lineage>
</organism>
<accession>A0A9D2TD67</accession>
<dbReference type="InterPro" id="IPR018060">
    <property type="entry name" value="HTH_AraC"/>
</dbReference>
<comment type="caution">
    <text evidence="5">The sequence shown here is derived from an EMBL/GenBank/DDBJ whole genome shotgun (WGS) entry which is preliminary data.</text>
</comment>
<dbReference type="GO" id="GO:0003700">
    <property type="term" value="F:DNA-binding transcription factor activity"/>
    <property type="evidence" value="ECO:0007669"/>
    <property type="project" value="InterPro"/>
</dbReference>
<dbReference type="SUPFAM" id="SSF51215">
    <property type="entry name" value="Regulatory protein AraC"/>
    <property type="match status" value="1"/>
</dbReference>
<keyword evidence="3" id="KW-0804">Transcription</keyword>
<dbReference type="AlphaFoldDB" id="A0A9D2TD67"/>
<dbReference type="SMART" id="SM00342">
    <property type="entry name" value="HTH_ARAC"/>
    <property type="match status" value="1"/>
</dbReference>
<dbReference type="PRINTS" id="PR00032">
    <property type="entry name" value="HTHARAC"/>
</dbReference>
<keyword evidence="2" id="KW-0238">DNA-binding</keyword>
<dbReference type="SUPFAM" id="SSF46689">
    <property type="entry name" value="Homeodomain-like"/>
    <property type="match status" value="2"/>
</dbReference>